<dbReference type="InterPro" id="IPR011050">
    <property type="entry name" value="Pectin_lyase_fold/virulence"/>
</dbReference>
<proteinExistence type="predicted"/>
<organism evidence="1 2">
    <name type="scientific">Formosa undariae</name>
    <dbReference type="NCBI Taxonomy" id="1325436"/>
    <lineage>
        <taxon>Bacteria</taxon>
        <taxon>Pseudomonadati</taxon>
        <taxon>Bacteroidota</taxon>
        <taxon>Flavobacteriia</taxon>
        <taxon>Flavobacteriales</taxon>
        <taxon>Flavobacteriaceae</taxon>
        <taxon>Formosa</taxon>
    </lineage>
</organism>
<gene>
    <name evidence="1" type="ORF">ACFFVB_06295</name>
</gene>
<evidence type="ECO:0000313" key="1">
    <source>
        <dbReference type="EMBL" id="MFB9052687.1"/>
    </source>
</evidence>
<dbReference type="SUPFAM" id="SSF51126">
    <property type="entry name" value="Pectin lyase-like"/>
    <property type="match status" value="1"/>
</dbReference>
<evidence type="ECO:0008006" key="3">
    <source>
        <dbReference type="Google" id="ProtNLM"/>
    </source>
</evidence>
<name>A0ABV5EZS2_9FLAO</name>
<protein>
    <recommendedName>
        <fullName evidence="3">Right-handed parallel beta-helix repeat-containing protein</fullName>
    </recommendedName>
</protein>
<keyword evidence="2" id="KW-1185">Reference proteome</keyword>
<comment type="caution">
    <text evidence="1">The sequence shown here is derived from an EMBL/GenBank/DDBJ whole genome shotgun (WGS) entry which is preliminary data.</text>
</comment>
<reference evidence="1 2" key="1">
    <citation type="submission" date="2024-09" db="EMBL/GenBank/DDBJ databases">
        <authorList>
            <person name="Sun Q."/>
            <person name="Mori K."/>
        </authorList>
    </citation>
    <scope>NUCLEOTIDE SEQUENCE [LARGE SCALE GENOMIC DNA]</scope>
    <source>
        <strain evidence="1 2">CECT 8286</strain>
    </source>
</reference>
<evidence type="ECO:0000313" key="2">
    <source>
        <dbReference type="Proteomes" id="UP001589605"/>
    </source>
</evidence>
<dbReference type="EMBL" id="JBHMEZ010000003">
    <property type="protein sequence ID" value="MFB9052687.1"/>
    <property type="molecule type" value="Genomic_DNA"/>
</dbReference>
<accession>A0ABV5EZS2</accession>
<dbReference type="RefSeq" id="WP_382381867.1">
    <property type="nucleotide sequence ID" value="NZ_JBHMEZ010000003.1"/>
</dbReference>
<dbReference type="Proteomes" id="UP001589605">
    <property type="component" value="Unassembled WGS sequence"/>
</dbReference>
<sequence>MKLAQYILILVVLFISNISNATEIKINSLKELVNYASKSSNVITMAPGVYQLTDYFTLDSMAVKHDRKAFQFIVFSGSHNVFKLDGVEIVVDNKLRAALSPPLHSNEFLINGANNVFEGLSFKYKGEVNAPGGAVLEVGGKDNTLKNVVLHVSGSFPYGYGDYLGKGKNNVVKHQKHSGLLITGFNTKLLACKVFMKSFGHAFFIQGGDNTYFKDCYAEGEIRSTDEMLAETSGPAFDNDFASIYMNYDGEKKIPSGYMKSLNECGFRTYSTGKVTAVNCVAKNMRVGFALAKVSLDNCEAIDCERGYYLNKAVTKNSRGDAKYGPLLYLVGDEPSQIDLTLTPGESEMKVHALATISGTGHEVNIKSTDQNKRKKSIPIMLGYGMPSSGEIASPLPAKDANHIKITNTTTMPIVVNETASDCVINTNGIIEGNAGKNIQIIKN</sequence>